<organism evidence="3 4">
    <name type="scientific">Marinibaculum pumilum</name>
    <dbReference type="NCBI Taxonomy" id="1766165"/>
    <lineage>
        <taxon>Bacteria</taxon>
        <taxon>Pseudomonadati</taxon>
        <taxon>Pseudomonadota</taxon>
        <taxon>Alphaproteobacteria</taxon>
        <taxon>Rhodospirillales</taxon>
        <taxon>Rhodospirillaceae</taxon>
        <taxon>Marinibaculum</taxon>
    </lineage>
</organism>
<reference evidence="4" key="1">
    <citation type="journal article" date="2019" name="Int. J. Syst. Evol. Microbiol.">
        <title>The Global Catalogue of Microorganisms (GCM) 10K type strain sequencing project: providing services to taxonomists for standard genome sequencing and annotation.</title>
        <authorList>
            <consortium name="The Broad Institute Genomics Platform"/>
            <consortium name="The Broad Institute Genome Sequencing Center for Infectious Disease"/>
            <person name="Wu L."/>
            <person name="Ma J."/>
        </authorList>
    </citation>
    <scope>NUCLEOTIDE SEQUENCE [LARGE SCALE GENOMIC DNA]</scope>
    <source>
        <strain evidence="4">KCTC 42964</strain>
    </source>
</reference>
<proteinExistence type="inferred from homology"/>
<accession>A0ABV7L528</accession>
<feature type="domain" description="Bacterial type II secretion system protein E" evidence="2">
    <location>
        <begin position="11"/>
        <end position="177"/>
    </location>
</feature>
<name>A0ABV7L528_9PROT</name>
<evidence type="ECO:0000256" key="1">
    <source>
        <dbReference type="ARBA" id="ARBA00006611"/>
    </source>
</evidence>
<dbReference type="RefSeq" id="WP_379903817.1">
    <property type="nucleotide sequence ID" value="NZ_JBHRTR010000034.1"/>
</dbReference>
<comment type="similarity">
    <text evidence="1">Belongs to the GSP E family.</text>
</comment>
<comment type="caution">
    <text evidence="3">The sequence shown here is derived from an EMBL/GenBank/DDBJ whole genome shotgun (WGS) entry which is preliminary data.</text>
</comment>
<dbReference type="InterPro" id="IPR027417">
    <property type="entry name" value="P-loop_NTPase"/>
</dbReference>
<dbReference type="PANTHER" id="PTHR30486:SF6">
    <property type="entry name" value="TYPE IV PILUS RETRACTATION ATPASE PILT"/>
    <property type="match status" value="1"/>
</dbReference>
<protein>
    <submittedName>
        <fullName evidence="3">ATPase, T2SS/T4P/T4SS family</fullName>
    </submittedName>
</protein>
<evidence type="ECO:0000313" key="4">
    <source>
        <dbReference type="Proteomes" id="UP001595528"/>
    </source>
</evidence>
<dbReference type="SUPFAM" id="SSF52540">
    <property type="entry name" value="P-loop containing nucleoside triphosphate hydrolases"/>
    <property type="match status" value="1"/>
</dbReference>
<dbReference type="InterPro" id="IPR001482">
    <property type="entry name" value="T2SS/T4SS_dom"/>
</dbReference>
<dbReference type="InterPro" id="IPR050921">
    <property type="entry name" value="T4SS_GSP_E_ATPase"/>
</dbReference>
<dbReference type="Pfam" id="PF00437">
    <property type="entry name" value="T2SSE"/>
    <property type="match status" value="1"/>
</dbReference>
<evidence type="ECO:0000259" key="2">
    <source>
        <dbReference type="Pfam" id="PF00437"/>
    </source>
</evidence>
<dbReference type="EMBL" id="JBHRTR010000034">
    <property type="protein sequence ID" value="MFC3229524.1"/>
    <property type="molecule type" value="Genomic_DNA"/>
</dbReference>
<sequence>MSADLLSVRRSRWRLSDFGVSPAREALIRKAIAERWNVLICGTACCGKTRFLNACLSLARAGERLLVVEEAREVEFEGEHVRRITVGVPGPDGQRVEYRRAAKKARQHEPDRVVMGEVGHDSCQTAVRILADRQQGFLSTIEADSPALALDTVARTLANAGEDERQVHDTLCTTVDIVVLLNRVPGTEPWVADIRRLSPRAVAFDPDAAA</sequence>
<evidence type="ECO:0000313" key="3">
    <source>
        <dbReference type="EMBL" id="MFC3229524.1"/>
    </source>
</evidence>
<dbReference type="PANTHER" id="PTHR30486">
    <property type="entry name" value="TWITCHING MOTILITY PROTEIN PILT"/>
    <property type="match status" value="1"/>
</dbReference>
<gene>
    <name evidence="3" type="ORF">ACFOGJ_19910</name>
</gene>
<dbReference type="Gene3D" id="3.40.50.300">
    <property type="entry name" value="P-loop containing nucleotide triphosphate hydrolases"/>
    <property type="match status" value="1"/>
</dbReference>
<keyword evidence="4" id="KW-1185">Reference proteome</keyword>
<dbReference type="Proteomes" id="UP001595528">
    <property type="component" value="Unassembled WGS sequence"/>
</dbReference>